<dbReference type="PANTHER" id="PTHR32347">
    <property type="entry name" value="EFFLUX SYSTEM COMPONENT YKNX-RELATED"/>
    <property type="match status" value="1"/>
</dbReference>
<dbReference type="InterPro" id="IPR006143">
    <property type="entry name" value="RND_pump_MFP"/>
</dbReference>
<feature type="coiled-coil region" evidence="7">
    <location>
        <begin position="138"/>
        <end position="263"/>
    </location>
</feature>
<dbReference type="PANTHER" id="PTHR32347:SF29">
    <property type="entry name" value="UPF0194 MEMBRANE PROTEIN YBHG"/>
    <property type="match status" value="1"/>
</dbReference>
<evidence type="ECO:0000256" key="6">
    <source>
        <dbReference type="ARBA" id="ARBA00023054"/>
    </source>
</evidence>
<evidence type="ECO:0000256" key="4">
    <source>
        <dbReference type="ARBA" id="ARBA00022729"/>
    </source>
</evidence>
<dbReference type="Gene3D" id="1.10.287.470">
    <property type="entry name" value="Helix hairpin bin"/>
    <property type="match status" value="2"/>
</dbReference>
<dbReference type="InterPro" id="IPR058792">
    <property type="entry name" value="Beta-barrel_RND_2"/>
</dbReference>
<reference evidence="12" key="1">
    <citation type="submission" date="2021-10" db="EMBL/GenBank/DDBJ databases">
        <title>Roseicella aerolatum sp. nov., isolated from aerosols of e-waste dismantling site.</title>
        <authorList>
            <person name="Qin T."/>
        </authorList>
    </citation>
    <scope>NUCLEOTIDE SEQUENCE</scope>
    <source>
        <strain evidence="12">GB24</strain>
    </source>
</reference>
<dbReference type="EMBL" id="JAJAQI010000001">
    <property type="protein sequence ID" value="MCB4820249.1"/>
    <property type="molecule type" value="Genomic_DNA"/>
</dbReference>
<evidence type="ECO:0000313" key="13">
    <source>
        <dbReference type="Proteomes" id="UP001139311"/>
    </source>
</evidence>
<keyword evidence="4" id="KW-0732">Signal</keyword>
<dbReference type="Pfam" id="PF25917">
    <property type="entry name" value="BSH_RND"/>
    <property type="match status" value="1"/>
</dbReference>
<comment type="caution">
    <text evidence="12">The sequence shown here is derived from an EMBL/GenBank/DDBJ whole genome shotgun (WGS) entry which is preliminary data.</text>
</comment>
<dbReference type="Proteomes" id="UP001139311">
    <property type="component" value="Unassembled WGS sequence"/>
</dbReference>
<dbReference type="Pfam" id="PF25954">
    <property type="entry name" value="Beta-barrel_RND_2"/>
    <property type="match status" value="1"/>
</dbReference>
<keyword evidence="9" id="KW-0472">Membrane</keyword>
<sequence length="450" mass="47206">MPIPEADPKTGAGPEAQGTAPADAAQLPVPLPGGTAPPALPAAAPRRAPRARRWRGWLLGLLLLLGAGYAAMPGLLGPVIPAEPVIRGRLVQSVVATGRVENPHRISIGTQIAGTVAAIPVERGQAVQAGQLLIALDDREARATTEQAEAALAQAEARIRQIRDLTLPAAEQSLRQAEAILDNARQSYSRTERLHAGRVATQAQLDEAQRALSVAEAVARGARLQVENNRPGGTETALAETALRQARATLAAARARLAYARIEAPVAGTLIRRDVEPGDVVQPGKVLMVLSPAGVTEVIIQLDERNLGRIAPGQQAVVSADAFPDRPFPAVLSYVNPGVDPQRAAVEVRLRVPEPPDFLRQDMTVSVDIAVAERPDALILPAAALLEGAGGQAEVMRVAEGRAQRQPVRIGLQGRRGVEVLEGLREGDLVIPATAAAGLREGGRVRPASP</sequence>
<dbReference type="NCBIfam" id="TIGR01730">
    <property type="entry name" value="RND_mfp"/>
    <property type="match status" value="1"/>
</dbReference>
<evidence type="ECO:0000256" key="9">
    <source>
        <dbReference type="SAM" id="Phobius"/>
    </source>
</evidence>
<feature type="domain" description="CusB-like beta-barrel" evidence="11">
    <location>
        <begin position="300"/>
        <end position="370"/>
    </location>
</feature>
<evidence type="ECO:0000259" key="10">
    <source>
        <dbReference type="Pfam" id="PF25917"/>
    </source>
</evidence>
<gene>
    <name evidence="12" type="ORF">LHA35_00710</name>
</gene>
<dbReference type="AlphaFoldDB" id="A0A9X1I8M5"/>
<evidence type="ECO:0000256" key="3">
    <source>
        <dbReference type="ARBA" id="ARBA00010602"/>
    </source>
</evidence>
<evidence type="ECO:0000256" key="1">
    <source>
        <dbReference type="ARBA" id="ARBA00004418"/>
    </source>
</evidence>
<comment type="similarity">
    <text evidence="3">Belongs to the UPF0194 family.</text>
</comment>
<accession>A0A9X1I8M5</accession>
<name>A0A9X1I8M5_9PROT</name>
<organism evidence="12 13">
    <name type="scientific">Roseicella aerolata</name>
    <dbReference type="NCBI Taxonomy" id="2883479"/>
    <lineage>
        <taxon>Bacteria</taxon>
        <taxon>Pseudomonadati</taxon>
        <taxon>Pseudomonadota</taxon>
        <taxon>Alphaproteobacteria</taxon>
        <taxon>Acetobacterales</taxon>
        <taxon>Roseomonadaceae</taxon>
        <taxon>Roseicella</taxon>
    </lineage>
</organism>
<keyword evidence="9" id="KW-1133">Transmembrane helix</keyword>
<keyword evidence="5" id="KW-0574">Periplasm</keyword>
<evidence type="ECO:0000256" key="5">
    <source>
        <dbReference type="ARBA" id="ARBA00022764"/>
    </source>
</evidence>
<evidence type="ECO:0000259" key="11">
    <source>
        <dbReference type="Pfam" id="PF25954"/>
    </source>
</evidence>
<protein>
    <submittedName>
        <fullName evidence="12">Efflux RND transporter periplasmic adaptor subunit</fullName>
    </submittedName>
</protein>
<feature type="transmembrane region" description="Helical" evidence="9">
    <location>
        <begin position="56"/>
        <end position="76"/>
    </location>
</feature>
<dbReference type="SUPFAM" id="SSF111369">
    <property type="entry name" value="HlyD-like secretion proteins"/>
    <property type="match status" value="2"/>
</dbReference>
<keyword evidence="13" id="KW-1185">Reference proteome</keyword>
<feature type="domain" description="Multidrug resistance protein MdtA-like barrel-sandwich hybrid" evidence="10">
    <location>
        <begin position="106"/>
        <end position="286"/>
    </location>
</feature>
<dbReference type="GO" id="GO:0022857">
    <property type="term" value="F:transmembrane transporter activity"/>
    <property type="evidence" value="ECO:0007669"/>
    <property type="project" value="InterPro"/>
</dbReference>
<comment type="subcellular location">
    <subcellularLocation>
        <location evidence="1">Periplasm</location>
    </subcellularLocation>
</comment>
<dbReference type="RefSeq" id="WP_226603206.1">
    <property type="nucleotide sequence ID" value="NZ_JAJAQI010000001.1"/>
</dbReference>
<feature type="compositionally biased region" description="Low complexity" evidence="8">
    <location>
        <begin position="32"/>
        <end position="46"/>
    </location>
</feature>
<dbReference type="Gene3D" id="2.40.50.100">
    <property type="match status" value="2"/>
</dbReference>
<dbReference type="Gene3D" id="2.40.420.20">
    <property type="match status" value="1"/>
</dbReference>
<dbReference type="Gene3D" id="2.40.30.170">
    <property type="match status" value="1"/>
</dbReference>
<evidence type="ECO:0000256" key="7">
    <source>
        <dbReference type="SAM" id="Coils"/>
    </source>
</evidence>
<keyword evidence="6 7" id="KW-0175">Coiled coil</keyword>
<feature type="region of interest" description="Disordered" evidence="8">
    <location>
        <begin position="1"/>
        <end position="47"/>
    </location>
</feature>
<evidence type="ECO:0000313" key="12">
    <source>
        <dbReference type="EMBL" id="MCB4820249.1"/>
    </source>
</evidence>
<evidence type="ECO:0000256" key="8">
    <source>
        <dbReference type="SAM" id="MobiDB-lite"/>
    </source>
</evidence>
<dbReference type="GO" id="GO:0042597">
    <property type="term" value="C:periplasmic space"/>
    <property type="evidence" value="ECO:0007669"/>
    <property type="project" value="UniProtKB-SubCell"/>
</dbReference>
<dbReference type="GO" id="GO:0016020">
    <property type="term" value="C:membrane"/>
    <property type="evidence" value="ECO:0007669"/>
    <property type="project" value="InterPro"/>
</dbReference>
<keyword evidence="9" id="KW-0812">Transmembrane</keyword>
<proteinExistence type="inferred from homology"/>
<evidence type="ECO:0000256" key="2">
    <source>
        <dbReference type="ARBA" id="ARBA00009477"/>
    </source>
</evidence>
<dbReference type="InterPro" id="IPR050465">
    <property type="entry name" value="UPF0194_transport"/>
</dbReference>
<comment type="similarity">
    <text evidence="2">Belongs to the membrane fusion protein (MFP) (TC 8.A.1) family.</text>
</comment>
<dbReference type="InterPro" id="IPR058625">
    <property type="entry name" value="MdtA-like_BSH"/>
</dbReference>